<feature type="chain" id="PRO_5047141091" evidence="12">
    <location>
        <begin position="24"/>
        <end position="737"/>
    </location>
</feature>
<gene>
    <name evidence="15" type="ORF">SYV04_03330</name>
</gene>
<dbReference type="Pfam" id="PF00593">
    <property type="entry name" value="TonB_dep_Rec_b-barrel"/>
    <property type="match status" value="1"/>
</dbReference>
<keyword evidence="16" id="KW-1185">Reference proteome</keyword>
<dbReference type="SUPFAM" id="SSF56935">
    <property type="entry name" value="Porins"/>
    <property type="match status" value="1"/>
</dbReference>
<evidence type="ECO:0000256" key="12">
    <source>
        <dbReference type="SAM" id="SignalP"/>
    </source>
</evidence>
<dbReference type="PANTHER" id="PTHR30069:SF29">
    <property type="entry name" value="HEMOGLOBIN AND HEMOGLOBIN-HAPTOGLOBIN-BINDING PROTEIN 1-RELATED"/>
    <property type="match status" value="1"/>
</dbReference>
<dbReference type="Proteomes" id="UP001291309">
    <property type="component" value="Unassembled WGS sequence"/>
</dbReference>
<comment type="subcellular location">
    <subcellularLocation>
        <location evidence="1 10">Cell outer membrane</location>
        <topology evidence="1 10">Multi-pass membrane protein</topology>
    </subcellularLocation>
</comment>
<keyword evidence="8 15" id="KW-0675">Receptor</keyword>
<sequence>MAPSTRACVLLLGVALFAGPAAAHPPDAPEEAPVDWSQNLSLEELLQIELAAPSKQRQLAREAPGAASLVTRDQIRQFGWTSLNDLLFSQPGFFPSRDYERSVVGSRGLHEGWNNNHLLLLVDGVPVNDHDTGGAYTWDVTPLFLVRSVEIIRGPGSALYGSSATNGVVAINTISAPKTLTDDEHLEVNSEARLRLGNWGTASVEAVAATRSEHISAVLGFRYYDSDGVSYLSYDGSERIDDTGTLRRFLVREPLGSRYLYVKLEPRKALEGLSLSYHQQAWEQGTAHGWSFWVPDAEEPLREGRHLAVLRYHSPAASGLQHEYVLTFQRHDYDLDVRFYPSGAFDGFYPAGMTESLQTRMDEVFGRAQLSGELAERLSLLGGVEYSVFMYGGDEAHYSNVDLLNTGAGAPPSDERVELGPFYEAIIGHPVNNAAAYVQLAWSRLLDTPLSLTAGLRYDLKFFAYRDTTSFDDRVSRKAYEQFSPRLALVYAPTATLSLKLQASRAFRAPSPSELFSTNSWMADTDLETILPERVSTFEFTADWTLHRHLSWRTTAFHSRFENLIGYTGGQLGNLFSRRFAGVELELMADAELGARGRLMGFGNYSFVHLLGEVDGKSGTTETAERLTWAPAHTVKAGVSYRLRRFSAALQGRYQGSVRRREMDRLTPAFIDARPVSVPAWVRFDLNTRLQVNAWSAVGVSVTNLLNTESYLVRTGDLPFDYRMDARRFLISLEVNL</sequence>
<evidence type="ECO:0000313" key="16">
    <source>
        <dbReference type="Proteomes" id="UP001291309"/>
    </source>
</evidence>
<comment type="caution">
    <text evidence="15">The sequence shown here is derived from an EMBL/GenBank/DDBJ whole genome shotgun (WGS) entry which is preliminary data.</text>
</comment>
<keyword evidence="4 10" id="KW-0812">Transmembrane</keyword>
<evidence type="ECO:0000256" key="11">
    <source>
        <dbReference type="RuleBase" id="RU003357"/>
    </source>
</evidence>
<keyword evidence="3 10" id="KW-1134">Transmembrane beta strand</keyword>
<organism evidence="15 16">
    <name type="scientific">Hyalangium rubrum</name>
    <dbReference type="NCBI Taxonomy" id="3103134"/>
    <lineage>
        <taxon>Bacteria</taxon>
        <taxon>Pseudomonadati</taxon>
        <taxon>Myxococcota</taxon>
        <taxon>Myxococcia</taxon>
        <taxon>Myxococcales</taxon>
        <taxon>Cystobacterineae</taxon>
        <taxon>Archangiaceae</taxon>
        <taxon>Hyalangium</taxon>
    </lineage>
</organism>
<dbReference type="Gene3D" id="2.170.130.10">
    <property type="entry name" value="TonB-dependent receptor, plug domain"/>
    <property type="match status" value="1"/>
</dbReference>
<dbReference type="RefSeq" id="WP_321544103.1">
    <property type="nucleotide sequence ID" value="NZ_JAXIVS010000001.1"/>
</dbReference>
<protein>
    <submittedName>
        <fullName evidence="15">TonB-dependent receptor</fullName>
    </submittedName>
</protein>
<dbReference type="InterPro" id="IPR036942">
    <property type="entry name" value="Beta-barrel_TonB_sf"/>
</dbReference>
<evidence type="ECO:0000313" key="15">
    <source>
        <dbReference type="EMBL" id="MDY7225393.1"/>
    </source>
</evidence>
<keyword evidence="5 12" id="KW-0732">Signal</keyword>
<evidence type="ECO:0000256" key="2">
    <source>
        <dbReference type="ARBA" id="ARBA00022448"/>
    </source>
</evidence>
<dbReference type="Gene3D" id="2.40.170.20">
    <property type="entry name" value="TonB-dependent receptor, beta-barrel domain"/>
    <property type="match status" value="1"/>
</dbReference>
<evidence type="ECO:0000256" key="4">
    <source>
        <dbReference type="ARBA" id="ARBA00022692"/>
    </source>
</evidence>
<evidence type="ECO:0000256" key="10">
    <source>
        <dbReference type="PROSITE-ProRule" id="PRU01360"/>
    </source>
</evidence>
<evidence type="ECO:0000259" key="13">
    <source>
        <dbReference type="Pfam" id="PF00593"/>
    </source>
</evidence>
<feature type="signal peptide" evidence="12">
    <location>
        <begin position="1"/>
        <end position="23"/>
    </location>
</feature>
<dbReference type="InterPro" id="IPR012910">
    <property type="entry name" value="Plug_dom"/>
</dbReference>
<dbReference type="InterPro" id="IPR039426">
    <property type="entry name" value="TonB-dep_rcpt-like"/>
</dbReference>
<keyword evidence="7 10" id="KW-0472">Membrane</keyword>
<keyword evidence="6 11" id="KW-0798">TonB box</keyword>
<name>A0ABU5GW23_9BACT</name>
<feature type="domain" description="TonB-dependent receptor-like beta-barrel" evidence="13">
    <location>
        <begin position="321"/>
        <end position="705"/>
    </location>
</feature>
<dbReference type="InterPro" id="IPR000531">
    <property type="entry name" value="Beta-barrel_TonB"/>
</dbReference>
<accession>A0ABU5GW23</accession>
<evidence type="ECO:0000256" key="8">
    <source>
        <dbReference type="ARBA" id="ARBA00023170"/>
    </source>
</evidence>
<evidence type="ECO:0000256" key="5">
    <source>
        <dbReference type="ARBA" id="ARBA00022729"/>
    </source>
</evidence>
<evidence type="ECO:0000256" key="7">
    <source>
        <dbReference type="ARBA" id="ARBA00023136"/>
    </source>
</evidence>
<dbReference type="InterPro" id="IPR037066">
    <property type="entry name" value="Plug_dom_sf"/>
</dbReference>
<evidence type="ECO:0000256" key="1">
    <source>
        <dbReference type="ARBA" id="ARBA00004571"/>
    </source>
</evidence>
<evidence type="ECO:0000256" key="9">
    <source>
        <dbReference type="ARBA" id="ARBA00023237"/>
    </source>
</evidence>
<keyword evidence="2 10" id="KW-0813">Transport</keyword>
<evidence type="ECO:0000256" key="3">
    <source>
        <dbReference type="ARBA" id="ARBA00022452"/>
    </source>
</evidence>
<reference evidence="15 16" key="1">
    <citation type="submission" date="2023-12" db="EMBL/GenBank/DDBJ databases">
        <title>the genome sequence of Hyalangium sp. s54d21.</title>
        <authorList>
            <person name="Zhang X."/>
        </authorList>
    </citation>
    <scope>NUCLEOTIDE SEQUENCE [LARGE SCALE GENOMIC DNA]</scope>
    <source>
        <strain evidence="16">s54d21</strain>
    </source>
</reference>
<dbReference type="PROSITE" id="PS52016">
    <property type="entry name" value="TONB_DEPENDENT_REC_3"/>
    <property type="match status" value="1"/>
</dbReference>
<dbReference type="EMBL" id="JAXIVS010000001">
    <property type="protein sequence ID" value="MDY7225393.1"/>
    <property type="molecule type" value="Genomic_DNA"/>
</dbReference>
<dbReference type="Pfam" id="PF07715">
    <property type="entry name" value="Plug"/>
    <property type="match status" value="1"/>
</dbReference>
<proteinExistence type="inferred from homology"/>
<evidence type="ECO:0000256" key="6">
    <source>
        <dbReference type="ARBA" id="ARBA00023077"/>
    </source>
</evidence>
<comment type="similarity">
    <text evidence="10 11">Belongs to the TonB-dependent receptor family.</text>
</comment>
<feature type="domain" description="TonB-dependent receptor plug" evidence="14">
    <location>
        <begin position="61"/>
        <end position="168"/>
    </location>
</feature>
<dbReference type="PANTHER" id="PTHR30069">
    <property type="entry name" value="TONB-DEPENDENT OUTER MEMBRANE RECEPTOR"/>
    <property type="match status" value="1"/>
</dbReference>
<evidence type="ECO:0000259" key="14">
    <source>
        <dbReference type="Pfam" id="PF07715"/>
    </source>
</evidence>
<keyword evidence="9 10" id="KW-0998">Cell outer membrane</keyword>